<feature type="compositionally biased region" description="Polar residues" evidence="1">
    <location>
        <begin position="14"/>
        <end position="34"/>
    </location>
</feature>
<dbReference type="Pfam" id="PF12728">
    <property type="entry name" value="HTH_17"/>
    <property type="match status" value="1"/>
</dbReference>
<evidence type="ECO:0000256" key="1">
    <source>
        <dbReference type="SAM" id="MobiDB-lite"/>
    </source>
</evidence>
<dbReference type="InterPro" id="IPR009061">
    <property type="entry name" value="DNA-bd_dom_put_sf"/>
</dbReference>
<dbReference type="Gene3D" id="1.10.1660.10">
    <property type="match status" value="1"/>
</dbReference>
<dbReference type="InParanoid" id="A0A2S8SR46"/>
<evidence type="ECO:0000259" key="2">
    <source>
        <dbReference type="Pfam" id="PF12728"/>
    </source>
</evidence>
<proteinExistence type="predicted"/>
<dbReference type="InterPro" id="IPR041657">
    <property type="entry name" value="HTH_17"/>
</dbReference>
<dbReference type="CDD" id="cd04762">
    <property type="entry name" value="HTH_MerR-trunc"/>
    <property type="match status" value="1"/>
</dbReference>
<dbReference type="EMBL" id="NIGF01000014">
    <property type="protein sequence ID" value="PQV63255.1"/>
    <property type="molecule type" value="Genomic_DNA"/>
</dbReference>
<reference evidence="3 4" key="1">
    <citation type="journal article" date="2018" name="Syst. Appl. Microbiol.">
        <title>Abditibacterium utsteinense sp. nov., the first cultivated member of candidate phylum FBP, isolated from ice-free Antarctic soil samples.</title>
        <authorList>
            <person name="Tahon G."/>
            <person name="Tytgat B."/>
            <person name="Lebbe L."/>
            <person name="Carlier A."/>
            <person name="Willems A."/>
        </authorList>
    </citation>
    <scope>NUCLEOTIDE SEQUENCE [LARGE SCALE GENOMIC DNA]</scope>
    <source>
        <strain evidence="3 4">LMG 29911</strain>
    </source>
</reference>
<evidence type="ECO:0000313" key="3">
    <source>
        <dbReference type="EMBL" id="PQV63255.1"/>
    </source>
</evidence>
<feature type="domain" description="Helix-turn-helix" evidence="2">
    <location>
        <begin position="107"/>
        <end position="147"/>
    </location>
</feature>
<evidence type="ECO:0000313" key="4">
    <source>
        <dbReference type="Proteomes" id="UP000237684"/>
    </source>
</evidence>
<protein>
    <submittedName>
        <fullName evidence="3">DNA binding domain-containing protein, excisionase family</fullName>
    </submittedName>
</protein>
<organism evidence="3 4">
    <name type="scientific">Abditibacterium utsteinense</name>
    <dbReference type="NCBI Taxonomy" id="1960156"/>
    <lineage>
        <taxon>Bacteria</taxon>
        <taxon>Pseudomonadati</taxon>
        <taxon>Abditibacteriota</taxon>
        <taxon>Abditibacteriia</taxon>
        <taxon>Abditibacteriales</taxon>
        <taxon>Abditibacteriaceae</taxon>
        <taxon>Abditibacterium</taxon>
    </lineage>
</organism>
<feature type="region of interest" description="Disordered" evidence="1">
    <location>
        <begin position="1"/>
        <end position="96"/>
    </location>
</feature>
<feature type="compositionally biased region" description="Basic and acidic residues" evidence="1">
    <location>
        <begin position="74"/>
        <end position="95"/>
    </location>
</feature>
<sequence length="152" mass="16893">MQNQSMKVSAHSAILSNRSLAGSPNSTNHSNSRQLAARRGAVKTAKPAENDAQKSAGDSDAPPIKARKSSAPEGDAKKRVRLKPETREQLLERLRNPPLSLHETSILLRVSRATVRRYADAGRLPCLRTPGGQRRFALRDIETFYRQLKTKR</sequence>
<comment type="caution">
    <text evidence="3">The sequence shown here is derived from an EMBL/GenBank/DDBJ whole genome shotgun (WGS) entry which is preliminary data.</text>
</comment>
<dbReference type="Proteomes" id="UP000237684">
    <property type="component" value="Unassembled WGS sequence"/>
</dbReference>
<accession>A0A2S8SR46</accession>
<dbReference type="AlphaFoldDB" id="A0A2S8SR46"/>
<keyword evidence="4" id="KW-1185">Reference proteome</keyword>
<name>A0A2S8SR46_9BACT</name>
<dbReference type="SUPFAM" id="SSF46955">
    <property type="entry name" value="Putative DNA-binding domain"/>
    <property type="match status" value="1"/>
</dbReference>
<gene>
    <name evidence="3" type="ORF">B1R32_11481</name>
</gene>